<organism evidence="2 3">
    <name type="scientific">Actinocrispum wychmicini</name>
    <dbReference type="NCBI Taxonomy" id="1213861"/>
    <lineage>
        <taxon>Bacteria</taxon>
        <taxon>Bacillati</taxon>
        <taxon>Actinomycetota</taxon>
        <taxon>Actinomycetes</taxon>
        <taxon>Pseudonocardiales</taxon>
        <taxon>Pseudonocardiaceae</taxon>
        <taxon>Actinocrispum</taxon>
    </lineage>
</organism>
<evidence type="ECO:0000256" key="1">
    <source>
        <dbReference type="SAM" id="MobiDB-lite"/>
    </source>
</evidence>
<protein>
    <submittedName>
        <fullName evidence="2">Uncharacterized protein</fullName>
    </submittedName>
</protein>
<feature type="region of interest" description="Disordered" evidence="1">
    <location>
        <begin position="1"/>
        <end position="37"/>
    </location>
</feature>
<dbReference type="OrthoDB" id="3695030at2"/>
<keyword evidence="3" id="KW-1185">Reference proteome</keyword>
<evidence type="ECO:0000313" key="2">
    <source>
        <dbReference type="EMBL" id="TCO59245.1"/>
    </source>
</evidence>
<gene>
    <name evidence="2" type="ORF">EV192_10486</name>
</gene>
<proteinExistence type="predicted"/>
<sequence length="157" mass="17013">MKNTTPSSAAAAPLQQRESTTHVARKKIRSPHDIPRQSVDSMVEQWSGARIRALLAKHSGTVELDSEDLFVELAYGARIAQEALAGRWCAVADLLRVGAVESWMQVGFAMSLAETEARDGFHVWIAGQVDLRRHTGSIGFTDTEASQLSALAEAVAL</sequence>
<accession>A0A4R2JYQ2</accession>
<dbReference type="EMBL" id="SLWS01000004">
    <property type="protein sequence ID" value="TCO59245.1"/>
    <property type="molecule type" value="Genomic_DNA"/>
</dbReference>
<name>A0A4R2JYQ2_9PSEU</name>
<evidence type="ECO:0000313" key="3">
    <source>
        <dbReference type="Proteomes" id="UP000295680"/>
    </source>
</evidence>
<dbReference type="Proteomes" id="UP000295680">
    <property type="component" value="Unassembled WGS sequence"/>
</dbReference>
<reference evidence="2 3" key="1">
    <citation type="submission" date="2019-03" db="EMBL/GenBank/DDBJ databases">
        <title>Genomic Encyclopedia of Type Strains, Phase IV (KMG-IV): sequencing the most valuable type-strain genomes for metagenomic binning, comparative biology and taxonomic classification.</title>
        <authorList>
            <person name="Goeker M."/>
        </authorList>
    </citation>
    <scope>NUCLEOTIDE SEQUENCE [LARGE SCALE GENOMIC DNA]</scope>
    <source>
        <strain evidence="2 3">DSM 45934</strain>
    </source>
</reference>
<dbReference type="RefSeq" id="WP_132117013.1">
    <property type="nucleotide sequence ID" value="NZ_SLWS01000004.1"/>
</dbReference>
<comment type="caution">
    <text evidence="2">The sequence shown here is derived from an EMBL/GenBank/DDBJ whole genome shotgun (WGS) entry which is preliminary data.</text>
</comment>
<dbReference type="AlphaFoldDB" id="A0A4R2JYQ2"/>